<evidence type="ECO:0000313" key="1">
    <source>
        <dbReference type="EMBL" id="ADI28625.1"/>
    </source>
</evidence>
<dbReference type="AlphaFoldDB" id="D7DL14"/>
<reference evidence="1 2" key="2">
    <citation type="journal article" date="2011" name="J. Bacteriol.">
        <title>Genomes of three methylotrophs from a single niche uncover genetic and metabolic divergence of Methylophilaceae.</title>
        <authorList>
            <person name="Lapidus A."/>
            <person name="Clum A."/>
            <person name="Labutti K."/>
            <person name="Kaluzhnaya M.G."/>
            <person name="Lim S."/>
            <person name="Beck D.A."/>
            <person name="Glavina Del Rio T."/>
            <person name="Nolan M."/>
            <person name="Mavromatis K."/>
            <person name="Huntemann M."/>
            <person name="Lucas S."/>
            <person name="Lidstrom M.E."/>
            <person name="Ivanova N."/>
            <person name="Chistoserdova L."/>
        </authorList>
    </citation>
    <scope>NUCLEOTIDE SEQUENCE [LARGE SCALE GENOMIC DNA]</scope>
    <source>
        <strain evidence="1 2">301</strain>
    </source>
</reference>
<protein>
    <submittedName>
        <fullName evidence="1">Uncharacterized protein</fullName>
    </submittedName>
</protein>
<dbReference type="HOGENOM" id="CLU_1033675_0_0_4"/>
<sequence length="269" mass="31338">MNIQEEIRILNSSIELIENYVNYSICCFPEDRTKLVNSVLPQDTTAKKYFFILLLDVIAGVNKEIISSKKDGDNLLDLLLKISNSPQLDFNSNRTNELKASVESFIFWLDQVFKYEIHSAGIGKELTITLTRKDAIYLIGNRCKHSILRSSAILKKLVGIYKASGTEITPADEIMILEDIDNWLFDDFGGYHFTKLCELSAKVHIGIMHYIHAIYLQRFERLDEIRYCYKLPENLDEYGKFEYYELLNKARKPSFMPSIETDKYLTHRY</sequence>
<dbReference type="Proteomes" id="UP000000383">
    <property type="component" value="Chromosome"/>
</dbReference>
<evidence type="ECO:0000313" key="2">
    <source>
        <dbReference type="Proteomes" id="UP000000383"/>
    </source>
</evidence>
<proteinExistence type="predicted"/>
<gene>
    <name evidence="1" type="ordered locus">M301_0238</name>
</gene>
<dbReference type="KEGG" id="meh:M301_0238"/>
<dbReference type="eggNOG" id="ENOG5032WBS">
    <property type="taxonomic scope" value="Bacteria"/>
</dbReference>
<accession>D7DL14</accession>
<keyword evidence="2" id="KW-1185">Reference proteome</keyword>
<dbReference type="EMBL" id="CP002056">
    <property type="protein sequence ID" value="ADI28625.1"/>
    <property type="molecule type" value="Genomic_DNA"/>
</dbReference>
<organism evidence="1 2">
    <name type="scientific">Methylotenera versatilis (strain 301)</name>
    <dbReference type="NCBI Taxonomy" id="666681"/>
    <lineage>
        <taxon>Bacteria</taxon>
        <taxon>Pseudomonadati</taxon>
        <taxon>Pseudomonadota</taxon>
        <taxon>Betaproteobacteria</taxon>
        <taxon>Nitrosomonadales</taxon>
        <taxon>Methylophilaceae</taxon>
        <taxon>Methylotenera</taxon>
    </lineage>
</organism>
<reference evidence="2" key="1">
    <citation type="submission" date="2010-05" db="EMBL/GenBank/DDBJ databases">
        <title>Complete sequence of Methylotenera sp. 301.</title>
        <authorList>
            <person name="Lucas S."/>
            <person name="Copeland A."/>
            <person name="Lapidus A."/>
            <person name="Cheng J.-F."/>
            <person name="Bruce D."/>
            <person name="Goodwin L."/>
            <person name="Pitluck S."/>
            <person name="Clum A."/>
            <person name="Land M."/>
            <person name="Hauser L."/>
            <person name="Kyrpides N."/>
            <person name="Ivanova N."/>
            <person name="Chistoservova L."/>
            <person name="Kalyuzhnaya M."/>
            <person name="Woyke T."/>
        </authorList>
    </citation>
    <scope>NUCLEOTIDE SEQUENCE [LARGE SCALE GENOMIC DNA]</scope>
    <source>
        <strain evidence="2">301</strain>
    </source>
</reference>
<name>D7DL14_METV0</name>
<dbReference type="RefSeq" id="WP_013146942.1">
    <property type="nucleotide sequence ID" value="NC_014207.1"/>
</dbReference>